<dbReference type="InterPro" id="IPR001584">
    <property type="entry name" value="Integrase_cat-core"/>
</dbReference>
<feature type="domain" description="Integrase catalytic" evidence="9">
    <location>
        <begin position="709"/>
        <end position="871"/>
    </location>
</feature>
<dbReference type="Gene3D" id="1.10.340.70">
    <property type="match status" value="1"/>
</dbReference>
<dbReference type="InterPro" id="IPR043502">
    <property type="entry name" value="DNA/RNA_pol_sf"/>
</dbReference>
<evidence type="ECO:0000256" key="5">
    <source>
        <dbReference type="ARBA" id="ARBA00022759"/>
    </source>
</evidence>
<comment type="caution">
    <text evidence="10">The sequence shown here is derived from an EMBL/GenBank/DDBJ whole genome shotgun (WGS) entry which is preliminary data.</text>
</comment>
<keyword evidence="7" id="KW-0695">RNA-directed DNA polymerase</keyword>
<keyword evidence="5" id="KW-0255">Endonuclease</keyword>
<dbReference type="Pfam" id="PF17917">
    <property type="entry name" value="RT_RNaseH"/>
    <property type="match status" value="1"/>
</dbReference>
<organism evidence="10 11">
    <name type="scientific">Trichogramma kaykai</name>
    <dbReference type="NCBI Taxonomy" id="54128"/>
    <lineage>
        <taxon>Eukaryota</taxon>
        <taxon>Metazoa</taxon>
        <taxon>Ecdysozoa</taxon>
        <taxon>Arthropoda</taxon>
        <taxon>Hexapoda</taxon>
        <taxon>Insecta</taxon>
        <taxon>Pterygota</taxon>
        <taxon>Neoptera</taxon>
        <taxon>Endopterygota</taxon>
        <taxon>Hymenoptera</taxon>
        <taxon>Apocrita</taxon>
        <taxon>Proctotrupomorpha</taxon>
        <taxon>Chalcidoidea</taxon>
        <taxon>Trichogrammatidae</taxon>
        <taxon>Trichogramma</taxon>
    </lineage>
</organism>
<dbReference type="Gene3D" id="2.40.70.10">
    <property type="entry name" value="Acid Proteases"/>
    <property type="match status" value="1"/>
</dbReference>
<dbReference type="Pfam" id="PF00078">
    <property type="entry name" value="RVT_1"/>
    <property type="match status" value="1"/>
</dbReference>
<dbReference type="SUPFAM" id="SSF53098">
    <property type="entry name" value="Ribonuclease H-like"/>
    <property type="match status" value="1"/>
</dbReference>
<dbReference type="GO" id="GO:0016787">
    <property type="term" value="F:hydrolase activity"/>
    <property type="evidence" value="ECO:0007669"/>
    <property type="project" value="UniProtKB-KW"/>
</dbReference>
<dbReference type="InterPro" id="IPR021109">
    <property type="entry name" value="Peptidase_aspartic_dom_sf"/>
</dbReference>
<proteinExistence type="predicted"/>
<dbReference type="EC" id="2.7.7.49" evidence="1"/>
<keyword evidence="2" id="KW-0808">Transferase</keyword>
<feature type="domain" description="Reverse transcriptase" evidence="8">
    <location>
        <begin position="167"/>
        <end position="348"/>
    </location>
</feature>
<dbReference type="Pfam" id="PF17921">
    <property type="entry name" value="Integrase_H2C2"/>
    <property type="match status" value="1"/>
</dbReference>
<dbReference type="Pfam" id="PF00665">
    <property type="entry name" value="rve"/>
    <property type="match status" value="1"/>
</dbReference>
<evidence type="ECO:0000256" key="3">
    <source>
        <dbReference type="ARBA" id="ARBA00022695"/>
    </source>
</evidence>
<evidence type="ECO:0000256" key="6">
    <source>
        <dbReference type="ARBA" id="ARBA00022801"/>
    </source>
</evidence>
<dbReference type="Gene3D" id="3.10.20.370">
    <property type="match status" value="1"/>
</dbReference>
<keyword evidence="3" id="KW-0548">Nucleotidyltransferase</keyword>
<dbReference type="InterPro" id="IPR043128">
    <property type="entry name" value="Rev_trsase/Diguanyl_cyclase"/>
</dbReference>
<dbReference type="PROSITE" id="PS50994">
    <property type="entry name" value="INTEGRASE"/>
    <property type="match status" value="1"/>
</dbReference>
<accession>A0ABD2WCR1</accession>
<dbReference type="FunFam" id="3.30.70.270:FF:000020">
    <property type="entry name" value="Transposon Tf2-6 polyprotein-like Protein"/>
    <property type="match status" value="1"/>
</dbReference>
<keyword evidence="6" id="KW-0378">Hydrolase</keyword>
<dbReference type="InterPro" id="IPR041588">
    <property type="entry name" value="Integrase_H2C2"/>
</dbReference>
<evidence type="ECO:0000313" key="11">
    <source>
        <dbReference type="Proteomes" id="UP001627154"/>
    </source>
</evidence>
<dbReference type="Proteomes" id="UP001627154">
    <property type="component" value="Unassembled WGS sequence"/>
</dbReference>
<dbReference type="CDD" id="cd09274">
    <property type="entry name" value="RNase_HI_RT_Ty3"/>
    <property type="match status" value="1"/>
</dbReference>
<dbReference type="Gene3D" id="3.10.10.10">
    <property type="entry name" value="HIV Type 1 Reverse Transcriptase, subunit A, domain 1"/>
    <property type="match status" value="1"/>
</dbReference>
<dbReference type="SUPFAM" id="SSF56672">
    <property type="entry name" value="DNA/RNA polymerases"/>
    <property type="match status" value="1"/>
</dbReference>
<dbReference type="CDD" id="cd01647">
    <property type="entry name" value="RT_LTR"/>
    <property type="match status" value="1"/>
</dbReference>
<dbReference type="PROSITE" id="PS50878">
    <property type="entry name" value="RT_POL"/>
    <property type="match status" value="1"/>
</dbReference>
<dbReference type="PANTHER" id="PTHR37984:SF5">
    <property type="entry name" value="PROTEIN NYNRIN-LIKE"/>
    <property type="match status" value="1"/>
</dbReference>
<evidence type="ECO:0000256" key="2">
    <source>
        <dbReference type="ARBA" id="ARBA00022679"/>
    </source>
</evidence>
<protein>
    <recommendedName>
        <fullName evidence="1">RNA-directed DNA polymerase</fullName>
        <ecNumber evidence="1">2.7.7.49</ecNumber>
    </recommendedName>
</protein>
<name>A0ABD2WCR1_9HYME</name>
<dbReference type="InterPro" id="IPR041373">
    <property type="entry name" value="RT_RNaseH"/>
</dbReference>
<dbReference type="PANTHER" id="PTHR37984">
    <property type="entry name" value="PROTEIN CBG26694"/>
    <property type="match status" value="1"/>
</dbReference>
<dbReference type="Gene3D" id="3.30.420.10">
    <property type="entry name" value="Ribonuclease H-like superfamily/Ribonuclease H"/>
    <property type="match status" value="1"/>
</dbReference>
<dbReference type="FunFam" id="3.10.20.370:FF:000001">
    <property type="entry name" value="Retrovirus-related Pol polyprotein from transposon 17.6-like protein"/>
    <property type="match status" value="1"/>
</dbReference>
<evidence type="ECO:0000259" key="8">
    <source>
        <dbReference type="PROSITE" id="PS50878"/>
    </source>
</evidence>
<evidence type="ECO:0000256" key="7">
    <source>
        <dbReference type="ARBA" id="ARBA00022918"/>
    </source>
</evidence>
<keyword evidence="11" id="KW-1185">Reference proteome</keyword>
<dbReference type="InterPro" id="IPR050951">
    <property type="entry name" value="Retrovirus_Pol_polyprotein"/>
</dbReference>
<keyword evidence="4" id="KW-0540">Nuclease</keyword>
<dbReference type="InterPro" id="IPR012337">
    <property type="entry name" value="RNaseH-like_sf"/>
</dbReference>
<evidence type="ECO:0000256" key="4">
    <source>
        <dbReference type="ARBA" id="ARBA00022722"/>
    </source>
</evidence>
<reference evidence="10 11" key="1">
    <citation type="journal article" date="2024" name="bioRxiv">
        <title>A reference genome for Trichogramma kaykai: A tiny desert-dwelling parasitoid wasp with competing sex-ratio distorters.</title>
        <authorList>
            <person name="Culotta J."/>
            <person name="Lindsey A.R."/>
        </authorList>
    </citation>
    <scope>NUCLEOTIDE SEQUENCE [LARGE SCALE GENOMIC DNA]</scope>
    <source>
        <strain evidence="10 11">KSX58</strain>
    </source>
</reference>
<evidence type="ECO:0000313" key="10">
    <source>
        <dbReference type="EMBL" id="KAL3390752.1"/>
    </source>
</evidence>
<dbReference type="AlphaFoldDB" id="A0ABD2WCR1"/>
<evidence type="ECO:0000256" key="1">
    <source>
        <dbReference type="ARBA" id="ARBA00012493"/>
    </source>
</evidence>
<dbReference type="GO" id="GO:0042575">
    <property type="term" value="C:DNA polymerase complex"/>
    <property type="evidence" value="ECO:0007669"/>
    <property type="project" value="UniProtKB-ARBA"/>
</dbReference>
<dbReference type="Gene3D" id="3.30.70.270">
    <property type="match status" value="2"/>
</dbReference>
<dbReference type="InterPro" id="IPR000477">
    <property type="entry name" value="RT_dom"/>
</dbReference>
<evidence type="ECO:0000259" key="9">
    <source>
        <dbReference type="PROSITE" id="PS50994"/>
    </source>
</evidence>
<dbReference type="GO" id="GO:0003964">
    <property type="term" value="F:RNA-directed DNA polymerase activity"/>
    <property type="evidence" value="ECO:0007669"/>
    <property type="project" value="UniProtKB-KW"/>
</dbReference>
<gene>
    <name evidence="10" type="ORF">TKK_014471</name>
</gene>
<sequence>MEIVDIQTNLAANHLTMSIIGQARVTFNLQDQLYNASVLLAPELREPLILGLPWLQTQKAIIDLERKVIHLGENERHTISLVQTHSSKVNLNEEFIVQNGFPASYQRQFKDLLSKHAHVISPTPGPLTQTNSVHQIKLTDTTPFRLSMYRYSDKKRVEIERQVTDMLAQGIIEPCVSPYSSPIVLAKKRNGTWRFCVDYRRLNSITEDSAQPIPRISDALKDLGDSKIFAVLDLKSGYWQIRLDKDARPLTAFSTPSGGTYQFKVMPFGLKGAPGTFQRLMTQEVLTKYLGKFCLVYLDDIIVYSKSYEDHLYHLSLVLERLSIHKLTCCPEKLHIALKKIEHLGFNVTDEGIEAKPEYLHEIQNTPAPTTIKQLQSFVGACNWLHEYVEGLASTMAPLTELLKKRTLKWTPEAQKAFNATKSKFTGPLKLSRPSPEGKFVLQTDASGLGMGAVLYQEKPDKGRKVIAYASAKFSTTERKYHCNEQECLAIIWGIKKFRHYLEDGPFTLRTDSKTLTWLDRFKETRDKLLRWALLLQEFNFTIEHCKGKENELPDLLSRNPIGSHEDLEDIDRMLPPVGNTNSNTLEPPQLMMLNTSLPLFDEIVEAQQSDPKHAKIAQRCLTQSNGPYHLFDGALWYNNRLSVPEHSRERVLYELHDLIGHPGEEETFRSIESRYYWPNLAHYVREHVKLCRVCACGKTSKYSKTNIRPHQPKVPWDTIALDFMGPYPITARRKRFILVVTDLFSRWTEAITMTTTDTTKVVEVLEKKVFSRWGYPKSILSDNGPQFRSTAWQEACQKWQAHMHTTAIYSPRANPTERRNQEIKKGLRLKLMGQQHNQWDLKLPQILFNMRCRKNAVTGVTPAYLLLGKQLNRPGDWKLQPDATKAWHQRIEQA</sequence>
<dbReference type="InterPro" id="IPR036397">
    <property type="entry name" value="RNaseH_sf"/>
</dbReference>
<dbReference type="GO" id="GO:0004519">
    <property type="term" value="F:endonuclease activity"/>
    <property type="evidence" value="ECO:0007669"/>
    <property type="project" value="UniProtKB-KW"/>
</dbReference>
<dbReference type="EMBL" id="JBJJXI010000116">
    <property type="protein sequence ID" value="KAL3390752.1"/>
    <property type="molecule type" value="Genomic_DNA"/>
</dbReference>